<evidence type="ECO:0000313" key="2">
    <source>
        <dbReference type="Proteomes" id="UP001177003"/>
    </source>
</evidence>
<reference evidence="1" key="1">
    <citation type="submission" date="2023-04" db="EMBL/GenBank/DDBJ databases">
        <authorList>
            <person name="Vijverberg K."/>
            <person name="Xiong W."/>
            <person name="Schranz E."/>
        </authorList>
    </citation>
    <scope>NUCLEOTIDE SEQUENCE</scope>
</reference>
<keyword evidence="2" id="KW-1185">Reference proteome</keyword>
<proteinExistence type="predicted"/>
<dbReference type="Proteomes" id="UP001177003">
    <property type="component" value="Chromosome 0"/>
</dbReference>
<dbReference type="EMBL" id="OX465086">
    <property type="protein sequence ID" value="CAI9263255.1"/>
    <property type="molecule type" value="Genomic_DNA"/>
</dbReference>
<accession>A0AA35V223</accession>
<organism evidence="1 2">
    <name type="scientific">Lactuca saligna</name>
    <name type="common">Willowleaf lettuce</name>
    <dbReference type="NCBI Taxonomy" id="75948"/>
    <lineage>
        <taxon>Eukaryota</taxon>
        <taxon>Viridiplantae</taxon>
        <taxon>Streptophyta</taxon>
        <taxon>Embryophyta</taxon>
        <taxon>Tracheophyta</taxon>
        <taxon>Spermatophyta</taxon>
        <taxon>Magnoliopsida</taxon>
        <taxon>eudicotyledons</taxon>
        <taxon>Gunneridae</taxon>
        <taxon>Pentapetalae</taxon>
        <taxon>asterids</taxon>
        <taxon>campanulids</taxon>
        <taxon>Asterales</taxon>
        <taxon>Asteraceae</taxon>
        <taxon>Cichorioideae</taxon>
        <taxon>Cichorieae</taxon>
        <taxon>Lactucinae</taxon>
        <taxon>Lactuca</taxon>
    </lineage>
</organism>
<dbReference type="AlphaFoldDB" id="A0AA35V223"/>
<name>A0AA35V223_LACSI</name>
<protein>
    <submittedName>
        <fullName evidence="1">Uncharacterized protein</fullName>
    </submittedName>
</protein>
<evidence type="ECO:0000313" key="1">
    <source>
        <dbReference type="EMBL" id="CAI9263255.1"/>
    </source>
</evidence>
<gene>
    <name evidence="1" type="ORF">LSALG_LOCUS3953</name>
</gene>
<sequence>MKTDCCPFSVPIWVFFSKHGVQIPLPEASLYSPPKGIFVIPITLFEAAKRLPSTDFFNLIIWEYRFSVRELTAIAINKIVGFELICRALGGLPNVPAFNYPRDKVYVDCAPTLFDADNELTDVLEKITINDEDWLDCFLSAGVEEVVSLEKALQGLFNGELLCRDVDLVEALPPLVSGRGIKATIGSDSATGIDEDLDL</sequence>